<evidence type="ECO:0000313" key="3">
    <source>
        <dbReference type="Proteomes" id="UP001175261"/>
    </source>
</evidence>
<sequence>MIDSDDSDFYGSPDTVNSLEERLDQFDVPSWVVQHDAHPGHPVKQSSNSATSGLHNPYAGIPYAWQLTESLEDFLKRLPPATTQQSLSLPWIFICNPYIPRVAKADGESQTITLNEDEAPEEEGSKPRIVAEGGLERLQIMAEFVQGLRKRGGNISTVEKDITKEKKQAWMLFCSPGEVNEIWSVVARATANNELGIAAKVAPRPEDGDVRKDRLVCVYTKDFRDREDVGRVLQRLREMKLVEAKGRPLYYKPDAFTYIGIASGNPWGLRSSIYNSNEF</sequence>
<dbReference type="Pfam" id="PF08939">
    <property type="entry name" value="Bles03"/>
    <property type="match status" value="2"/>
</dbReference>
<comment type="caution">
    <text evidence="2">The sequence shown here is derived from an EMBL/GenBank/DDBJ whole genome shotgun (WGS) entry which is preliminary data.</text>
</comment>
<reference evidence="2" key="1">
    <citation type="submission" date="2022-10" db="EMBL/GenBank/DDBJ databases">
        <title>Determination and structural analysis of whole genome sequence of Sarocladium strictum F4-1.</title>
        <authorList>
            <person name="Hu L."/>
            <person name="Jiang Y."/>
        </authorList>
    </citation>
    <scope>NUCLEOTIDE SEQUENCE</scope>
    <source>
        <strain evidence="2">F4-1</strain>
    </source>
</reference>
<gene>
    <name evidence="2" type="ORF">NLU13_8398</name>
</gene>
<evidence type="ECO:0008006" key="4">
    <source>
        <dbReference type="Google" id="ProtNLM"/>
    </source>
</evidence>
<organism evidence="2 3">
    <name type="scientific">Sarocladium strictum</name>
    <name type="common">Black bundle disease fungus</name>
    <name type="synonym">Acremonium strictum</name>
    <dbReference type="NCBI Taxonomy" id="5046"/>
    <lineage>
        <taxon>Eukaryota</taxon>
        <taxon>Fungi</taxon>
        <taxon>Dikarya</taxon>
        <taxon>Ascomycota</taxon>
        <taxon>Pezizomycotina</taxon>
        <taxon>Sordariomycetes</taxon>
        <taxon>Hypocreomycetidae</taxon>
        <taxon>Hypocreales</taxon>
        <taxon>Sarocladiaceae</taxon>
        <taxon>Sarocladium</taxon>
    </lineage>
</organism>
<dbReference type="SUPFAM" id="SSF55418">
    <property type="entry name" value="eIF4e-like"/>
    <property type="match status" value="1"/>
</dbReference>
<comment type="similarity">
    <text evidence="1">Belongs to the UPF0696 family.</text>
</comment>
<evidence type="ECO:0000313" key="2">
    <source>
        <dbReference type="EMBL" id="KAK0384310.1"/>
    </source>
</evidence>
<proteinExistence type="inferred from homology"/>
<keyword evidence="3" id="KW-1185">Reference proteome</keyword>
<protein>
    <recommendedName>
        <fullName evidence="4">DUF1917-domain-containing protein</fullName>
    </recommendedName>
</protein>
<accession>A0AA39GBL1</accession>
<dbReference type="InterPro" id="IPR023398">
    <property type="entry name" value="TIF_eIF4e-like"/>
</dbReference>
<dbReference type="Proteomes" id="UP001175261">
    <property type="component" value="Unassembled WGS sequence"/>
</dbReference>
<dbReference type="InterPro" id="IPR015034">
    <property type="entry name" value="Bles03"/>
</dbReference>
<dbReference type="AlphaFoldDB" id="A0AA39GBL1"/>
<dbReference type="PANTHER" id="PTHR31977">
    <property type="entry name" value="UPF0696 PROTEIN C11ORF68"/>
    <property type="match status" value="1"/>
</dbReference>
<dbReference type="PANTHER" id="PTHR31977:SF1">
    <property type="entry name" value="UPF0696 PROTEIN C11ORF68"/>
    <property type="match status" value="1"/>
</dbReference>
<name>A0AA39GBL1_SARSR</name>
<evidence type="ECO:0000256" key="1">
    <source>
        <dbReference type="ARBA" id="ARBA00010568"/>
    </source>
</evidence>
<dbReference type="Gene3D" id="3.30.760.10">
    <property type="entry name" value="RNA Cap, Translation Initiation Factor Eif4e"/>
    <property type="match status" value="1"/>
</dbReference>
<dbReference type="EMBL" id="JAPDFR010000008">
    <property type="protein sequence ID" value="KAK0384310.1"/>
    <property type="molecule type" value="Genomic_DNA"/>
</dbReference>